<keyword evidence="7 18" id="KW-0274">FAD</keyword>
<dbReference type="OrthoDB" id="66881at2759"/>
<evidence type="ECO:0000256" key="16">
    <source>
        <dbReference type="ARBA" id="ARBA00048088"/>
    </source>
</evidence>
<feature type="transmembrane region" description="Helical" evidence="19">
    <location>
        <begin position="574"/>
        <end position="593"/>
    </location>
</feature>
<keyword evidence="4 18" id="KW-0285">Flavoprotein</keyword>
<evidence type="ECO:0000256" key="18">
    <source>
        <dbReference type="RuleBase" id="RU361177"/>
    </source>
</evidence>
<dbReference type="SUPFAM" id="SSF51905">
    <property type="entry name" value="FAD/NAD(P)-binding domain"/>
    <property type="match status" value="2"/>
</dbReference>
<keyword evidence="6" id="KW-0256">Endoplasmic reticulum</keyword>
<evidence type="ECO:0000256" key="8">
    <source>
        <dbReference type="ARBA" id="ARBA00022857"/>
    </source>
</evidence>
<dbReference type="FunFam" id="3.50.50.60:FF:000159">
    <property type="entry name" value="Dimethylaniline monooxygenase [N-oxide-forming]"/>
    <property type="match status" value="1"/>
</dbReference>
<comment type="catalytic activity">
    <reaction evidence="15">
        <text>hypotaurine + NADPH + O2 + H(+) = taurine + NADP(+) + H2O</text>
        <dbReference type="Rhea" id="RHEA:69819"/>
        <dbReference type="ChEBI" id="CHEBI:15377"/>
        <dbReference type="ChEBI" id="CHEBI:15378"/>
        <dbReference type="ChEBI" id="CHEBI:15379"/>
        <dbReference type="ChEBI" id="CHEBI:57783"/>
        <dbReference type="ChEBI" id="CHEBI:57853"/>
        <dbReference type="ChEBI" id="CHEBI:58349"/>
        <dbReference type="ChEBI" id="CHEBI:507393"/>
        <dbReference type="EC" id="1.14.13.8"/>
    </reaction>
    <physiologicalReaction direction="left-to-right" evidence="15">
        <dbReference type="Rhea" id="RHEA:69820"/>
    </physiologicalReaction>
</comment>
<evidence type="ECO:0000256" key="12">
    <source>
        <dbReference type="ARBA" id="ARBA00023136"/>
    </source>
</evidence>
<dbReference type="GO" id="GO:0050661">
    <property type="term" value="F:NADP binding"/>
    <property type="evidence" value="ECO:0007669"/>
    <property type="project" value="InterPro"/>
</dbReference>
<evidence type="ECO:0000256" key="4">
    <source>
        <dbReference type="ARBA" id="ARBA00022630"/>
    </source>
</evidence>
<accession>A0A913ZGH6</accession>
<dbReference type="AlphaFoldDB" id="A0A913ZGH6"/>
<evidence type="ECO:0000256" key="7">
    <source>
        <dbReference type="ARBA" id="ARBA00022827"/>
    </source>
</evidence>
<dbReference type="Pfam" id="PF00743">
    <property type="entry name" value="FMO-like"/>
    <property type="match status" value="1"/>
</dbReference>
<comment type="function">
    <text evidence="13">Broad spectrum monooxygenase that catalyzes the oxygenation of a wide variety of nitrogen- and sulfur-containing compounds including xenobiotics. Catalyzes the S-oxygenation of hypotaurine to produce taurine, an organic osmolyte involved in cell volume regulation as well as a variety of cytoprotective and developmental processes. In vitro, catalyzes the N-oxygenation of trimethylamine (TMA) to produce trimethylamine N-oxide (TMAO) and could therefore participate to the detoxification of this compound that is generated by the action of gut microbiota from dietary precursors such as choline, choline containing compounds, betaine or L-carnitine.</text>
</comment>
<comment type="similarity">
    <text evidence="3 18">Belongs to the FMO family.</text>
</comment>
<proteinExistence type="inferred from homology"/>
<dbReference type="EnsemblMetazoa" id="XM_038194601.1">
    <property type="protein sequence ID" value="XP_038050529.1"/>
    <property type="gene ID" value="LOC119723753"/>
</dbReference>
<dbReference type="GO" id="GO:0050660">
    <property type="term" value="F:flavin adenine dinucleotide binding"/>
    <property type="evidence" value="ECO:0007669"/>
    <property type="project" value="InterPro"/>
</dbReference>
<keyword evidence="10 18" id="KW-0560">Oxidoreductase</keyword>
<sequence length="596" mass="67182">MYRGHTYIYFGLPLYQVLPMPVDTRTRLQYSNKVYNPLKTLTRRVLLPVYGAFFISLEFEKVMEITSKTVAIIGCGVSGLAAVKCCLDEGLQPTCIERADDIGGLWYYRDNSEHQAMTTVYKSTITTGNKEGMCYSDFPFPKEWPNSLRHSYVKKYCDMYADKFGLNEHIRFSTRVTRLAQAPDYETTGRWVVTTQPEGSAGSEETSQEFDAVMICTGMFNNPHIPDFPGLDVFQGKVIHSQAYRTPDEYKDKRVVVVGIGNSGGDAATDVSRLASQVYLSCRRGVWLTGRRGDNGYPFDLEVIRRYYWIPLKLKMMLLKKSIERRNKFAMASLQPSHDLLACEPQMSEQLPDCIMNGSVVIRAGPARFIKTGLEFEDGTFEDDIDAVIMASGYRFKIPFEVDCPALEMKDGSVPLYKLVFPLGLKHNTLSFSGAMEVLGAVIPCVELQARWAARVFKGLAKLPSQLEMQAEVTMTDELMKKSFLPPHRHVGAVAYGDSIATEIGARPNFLKLFFTHPVLTLRCLFGPHVPYVYRLTGPGKTEEAKKAINTVWERVLAPTVTRRVEVKRESSPLAFQFLCLSIVASVTAILFVQFW</sequence>
<keyword evidence="9 19" id="KW-1133">Transmembrane helix</keyword>
<keyword evidence="5 19" id="KW-0812">Transmembrane</keyword>
<dbReference type="Proteomes" id="UP000887568">
    <property type="component" value="Unplaced"/>
</dbReference>
<evidence type="ECO:0000256" key="19">
    <source>
        <dbReference type="SAM" id="Phobius"/>
    </source>
</evidence>
<evidence type="ECO:0000256" key="10">
    <source>
        <dbReference type="ARBA" id="ARBA00023002"/>
    </source>
</evidence>
<comment type="catalytic activity">
    <reaction evidence="17">
        <text>N,N-dimethylaniline + NADPH + O2 + H(+) = N,N-dimethylaniline N-oxide + NADP(+) + H2O</text>
        <dbReference type="Rhea" id="RHEA:24468"/>
        <dbReference type="ChEBI" id="CHEBI:15377"/>
        <dbReference type="ChEBI" id="CHEBI:15378"/>
        <dbReference type="ChEBI" id="CHEBI:15379"/>
        <dbReference type="ChEBI" id="CHEBI:16269"/>
        <dbReference type="ChEBI" id="CHEBI:17735"/>
        <dbReference type="ChEBI" id="CHEBI:57783"/>
        <dbReference type="ChEBI" id="CHEBI:58349"/>
        <dbReference type="EC" id="1.14.13.8"/>
    </reaction>
    <physiologicalReaction direction="left-to-right" evidence="17">
        <dbReference type="Rhea" id="RHEA:24469"/>
    </physiologicalReaction>
</comment>
<dbReference type="OMA" id="PTINDCI"/>
<dbReference type="InterPro" id="IPR036188">
    <property type="entry name" value="FAD/NAD-bd_sf"/>
</dbReference>
<dbReference type="PIRSF" id="PIRSF000332">
    <property type="entry name" value="FMO"/>
    <property type="match status" value="1"/>
</dbReference>
<comment type="cofactor">
    <cofactor evidence="1 18">
        <name>FAD</name>
        <dbReference type="ChEBI" id="CHEBI:57692"/>
    </cofactor>
</comment>
<evidence type="ECO:0000256" key="2">
    <source>
        <dbReference type="ARBA" id="ARBA00004389"/>
    </source>
</evidence>
<keyword evidence="12 19" id="KW-0472">Membrane</keyword>
<evidence type="ECO:0000313" key="21">
    <source>
        <dbReference type="Proteomes" id="UP000887568"/>
    </source>
</evidence>
<keyword evidence="21" id="KW-1185">Reference proteome</keyword>
<dbReference type="PRINTS" id="PR00370">
    <property type="entry name" value="FMOXYGENASE"/>
</dbReference>
<evidence type="ECO:0000256" key="6">
    <source>
        <dbReference type="ARBA" id="ARBA00022824"/>
    </source>
</evidence>
<dbReference type="Gene3D" id="3.50.50.60">
    <property type="entry name" value="FAD/NAD(P)-binding domain"/>
    <property type="match status" value="1"/>
</dbReference>
<evidence type="ECO:0000256" key="1">
    <source>
        <dbReference type="ARBA" id="ARBA00001974"/>
    </source>
</evidence>
<dbReference type="GO" id="GO:0034899">
    <property type="term" value="F:trimethylamine monooxygenase activity"/>
    <property type="evidence" value="ECO:0007669"/>
    <property type="project" value="UniProtKB-EC"/>
</dbReference>
<dbReference type="GO" id="GO:0004499">
    <property type="term" value="F:N,N-dimethylaniline monooxygenase activity"/>
    <property type="evidence" value="ECO:0007669"/>
    <property type="project" value="InterPro"/>
</dbReference>
<evidence type="ECO:0000313" key="20">
    <source>
        <dbReference type="EnsemblMetazoa" id="XP_038050529.1"/>
    </source>
</evidence>
<evidence type="ECO:0000256" key="14">
    <source>
        <dbReference type="ARBA" id="ARBA00047338"/>
    </source>
</evidence>
<dbReference type="InterPro" id="IPR050346">
    <property type="entry name" value="FMO-like"/>
</dbReference>
<keyword evidence="11 18" id="KW-0503">Monooxygenase</keyword>
<evidence type="ECO:0000256" key="11">
    <source>
        <dbReference type="ARBA" id="ARBA00023033"/>
    </source>
</evidence>
<evidence type="ECO:0000256" key="9">
    <source>
        <dbReference type="ARBA" id="ARBA00022989"/>
    </source>
</evidence>
<evidence type="ECO:0000256" key="3">
    <source>
        <dbReference type="ARBA" id="ARBA00009183"/>
    </source>
</evidence>
<comment type="catalytic activity">
    <reaction evidence="16">
        <text>trimethylamine + NADPH + O2 = trimethylamine N-oxide + NADP(+) + H2O</text>
        <dbReference type="Rhea" id="RHEA:31979"/>
        <dbReference type="ChEBI" id="CHEBI:15377"/>
        <dbReference type="ChEBI" id="CHEBI:15379"/>
        <dbReference type="ChEBI" id="CHEBI:15724"/>
        <dbReference type="ChEBI" id="CHEBI:57783"/>
        <dbReference type="ChEBI" id="CHEBI:58349"/>
        <dbReference type="ChEBI" id="CHEBI:58389"/>
        <dbReference type="EC" id="1.14.13.148"/>
    </reaction>
    <physiologicalReaction direction="left-to-right" evidence="16">
        <dbReference type="Rhea" id="RHEA:31980"/>
    </physiologicalReaction>
</comment>
<evidence type="ECO:0000256" key="15">
    <source>
        <dbReference type="ARBA" id="ARBA00048041"/>
    </source>
</evidence>
<name>A0A913ZGH6_PATMI</name>
<evidence type="ECO:0000256" key="5">
    <source>
        <dbReference type="ARBA" id="ARBA00022692"/>
    </source>
</evidence>
<protein>
    <recommendedName>
        <fullName evidence="18">Flavin-containing monooxygenase</fullName>
        <ecNumber evidence="18">1.-.-.-</ecNumber>
    </recommendedName>
</protein>
<comment type="subcellular location">
    <subcellularLocation>
        <location evidence="2">Endoplasmic reticulum membrane</location>
        <topology evidence="2">Single-pass membrane protein</topology>
    </subcellularLocation>
</comment>
<dbReference type="GO" id="GO:0005789">
    <property type="term" value="C:endoplasmic reticulum membrane"/>
    <property type="evidence" value="ECO:0007669"/>
    <property type="project" value="UniProtKB-SubCell"/>
</dbReference>
<dbReference type="InterPro" id="IPR020946">
    <property type="entry name" value="Flavin_mOase-like"/>
</dbReference>
<dbReference type="GeneID" id="119723753"/>
<dbReference type="EC" id="1.-.-.-" evidence="18"/>
<dbReference type="RefSeq" id="XP_038050529.1">
    <property type="nucleotide sequence ID" value="XM_038194601.1"/>
</dbReference>
<evidence type="ECO:0000256" key="17">
    <source>
        <dbReference type="ARBA" id="ARBA00049443"/>
    </source>
</evidence>
<organism evidence="20 21">
    <name type="scientific">Patiria miniata</name>
    <name type="common">Bat star</name>
    <name type="synonym">Asterina miniata</name>
    <dbReference type="NCBI Taxonomy" id="46514"/>
    <lineage>
        <taxon>Eukaryota</taxon>
        <taxon>Metazoa</taxon>
        <taxon>Echinodermata</taxon>
        <taxon>Eleutherozoa</taxon>
        <taxon>Asterozoa</taxon>
        <taxon>Asteroidea</taxon>
        <taxon>Valvatacea</taxon>
        <taxon>Valvatida</taxon>
        <taxon>Asterinidae</taxon>
        <taxon>Patiria</taxon>
    </lineage>
</organism>
<evidence type="ECO:0000256" key="13">
    <source>
        <dbReference type="ARBA" id="ARBA00045957"/>
    </source>
</evidence>
<dbReference type="InterPro" id="IPR000960">
    <property type="entry name" value="Flavin_mOase"/>
</dbReference>
<dbReference type="PANTHER" id="PTHR23023">
    <property type="entry name" value="DIMETHYLANILINE MONOOXYGENASE"/>
    <property type="match status" value="1"/>
</dbReference>
<reference evidence="20" key="1">
    <citation type="submission" date="2022-11" db="UniProtKB">
        <authorList>
            <consortium name="EnsemblMetazoa"/>
        </authorList>
    </citation>
    <scope>IDENTIFICATION</scope>
</reference>
<comment type="catalytic activity">
    <reaction evidence="14">
        <text>hypotaurine + NADH + O2 + H(+) = taurine + NAD(+) + H2O</text>
        <dbReference type="Rhea" id="RHEA:74111"/>
        <dbReference type="ChEBI" id="CHEBI:15377"/>
        <dbReference type="ChEBI" id="CHEBI:15378"/>
        <dbReference type="ChEBI" id="CHEBI:15379"/>
        <dbReference type="ChEBI" id="CHEBI:57540"/>
        <dbReference type="ChEBI" id="CHEBI:57853"/>
        <dbReference type="ChEBI" id="CHEBI:57945"/>
        <dbReference type="ChEBI" id="CHEBI:507393"/>
        <dbReference type="EC" id="1.14.13.8"/>
    </reaction>
    <physiologicalReaction direction="left-to-right" evidence="14">
        <dbReference type="Rhea" id="RHEA:74112"/>
    </physiologicalReaction>
</comment>
<keyword evidence="8" id="KW-0521">NADP</keyword>